<dbReference type="SMART" id="SM00535">
    <property type="entry name" value="RIBOc"/>
    <property type="match status" value="1"/>
</dbReference>
<name>A0AAI9E7G1_9PEZI</name>
<evidence type="ECO:0000256" key="1">
    <source>
        <dbReference type="ARBA" id="ARBA00022884"/>
    </source>
</evidence>
<dbReference type="PANTHER" id="PTHR11207">
    <property type="entry name" value="RIBONUCLEASE III"/>
    <property type="match status" value="1"/>
</dbReference>
<comment type="caution">
    <text evidence="4">The sequence shown here is derived from an EMBL/GenBank/DDBJ whole genome shotgun (WGS) entry which is preliminary data.</text>
</comment>
<dbReference type="Pfam" id="PF00636">
    <property type="entry name" value="Ribonuclease_3"/>
    <property type="match status" value="1"/>
</dbReference>
<feature type="compositionally biased region" description="Basic residues" evidence="2">
    <location>
        <begin position="14"/>
        <end position="33"/>
    </location>
</feature>
<dbReference type="CDD" id="cd00593">
    <property type="entry name" value="RIBOc"/>
    <property type="match status" value="1"/>
</dbReference>
<dbReference type="EMBL" id="CAVMBE010000005">
    <property type="protein sequence ID" value="CAK3828125.1"/>
    <property type="molecule type" value="Genomic_DNA"/>
</dbReference>
<feature type="region of interest" description="Disordered" evidence="2">
    <location>
        <begin position="375"/>
        <end position="404"/>
    </location>
</feature>
<dbReference type="AlphaFoldDB" id="A0AAI9E7G1"/>
<dbReference type="PANTHER" id="PTHR11207:SF0">
    <property type="entry name" value="RIBONUCLEASE 3"/>
    <property type="match status" value="1"/>
</dbReference>
<dbReference type="Proteomes" id="UP001296104">
    <property type="component" value="Unassembled WGS sequence"/>
</dbReference>
<protein>
    <recommendedName>
        <fullName evidence="3">RNase III domain-containing protein</fullName>
    </recommendedName>
</protein>
<dbReference type="GO" id="GO:0006369">
    <property type="term" value="P:termination of RNA polymerase II transcription"/>
    <property type="evidence" value="ECO:0007669"/>
    <property type="project" value="TreeGrafter"/>
</dbReference>
<dbReference type="SUPFAM" id="SSF54768">
    <property type="entry name" value="dsRNA-binding domain-like"/>
    <property type="match status" value="1"/>
</dbReference>
<dbReference type="GO" id="GO:0034475">
    <property type="term" value="P:U4 snRNA 3'-end processing"/>
    <property type="evidence" value="ECO:0007669"/>
    <property type="project" value="TreeGrafter"/>
</dbReference>
<feature type="compositionally biased region" description="Basic and acidic residues" evidence="2">
    <location>
        <begin position="1"/>
        <end position="13"/>
    </location>
</feature>
<dbReference type="GO" id="GO:0004525">
    <property type="term" value="F:ribonuclease III activity"/>
    <property type="evidence" value="ECO:0007669"/>
    <property type="project" value="InterPro"/>
</dbReference>
<gene>
    <name evidence="4" type="ORF">LECACI_7A001295</name>
</gene>
<feature type="region of interest" description="Disordered" evidence="2">
    <location>
        <begin position="1"/>
        <end position="68"/>
    </location>
</feature>
<sequence>MNKRPYDGSGDRQLHKKHRNNGTHDQRGHHRQQDHRDQRRHDDNHQRAPPTSAPPPPQSQISFDGALGKLPASTAPLTAVPGYVPFTVPKHLPAAPDILDPKLQNAAFTHVSSLVNNRRNETTEHVSYERLEFLGDAYLELFASRLIMDRVGHLGAGPMSQLRELLVKNETLAEYARMYEFEKRVSASLHDVMRMQKGLKAELKGNKGFNKILGDVFEAYVAAVVMSDPENGFAVAEKWLTTLWAPKLVTALEGDKLWDPNSLVHAQDGDPKRRYDPEAKNTLQRRVGNGTNGVKVEYEQYAPMQELKGDKKGQNRFFIAVYLTGHGYHKHLLGKGEGKSKVEAGIWAAMEAMHGDSKDVVDACEQKVQQGKAARAAAAQEARSKEQLGKQEKTNDGGEPEKAD</sequence>
<proteinExistence type="predicted"/>
<organism evidence="4 5">
    <name type="scientific">Lecanosticta acicola</name>
    <dbReference type="NCBI Taxonomy" id="111012"/>
    <lineage>
        <taxon>Eukaryota</taxon>
        <taxon>Fungi</taxon>
        <taxon>Dikarya</taxon>
        <taxon>Ascomycota</taxon>
        <taxon>Pezizomycotina</taxon>
        <taxon>Dothideomycetes</taxon>
        <taxon>Dothideomycetidae</taxon>
        <taxon>Mycosphaerellales</taxon>
        <taxon>Mycosphaerellaceae</taxon>
        <taxon>Lecanosticta</taxon>
    </lineage>
</organism>
<feature type="domain" description="RNase III" evidence="3">
    <location>
        <begin position="100"/>
        <end position="229"/>
    </location>
</feature>
<dbReference type="Gene3D" id="3.30.160.20">
    <property type="match status" value="1"/>
</dbReference>
<reference evidence="4" key="1">
    <citation type="submission" date="2023-11" db="EMBL/GenBank/DDBJ databases">
        <authorList>
            <person name="Alioto T."/>
            <person name="Alioto T."/>
            <person name="Gomez Garrido J."/>
        </authorList>
    </citation>
    <scope>NUCLEOTIDE SEQUENCE</scope>
</reference>
<dbReference type="Gene3D" id="1.10.1520.10">
    <property type="entry name" value="Ribonuclease III domain"/>
    <property type="match status" value="1"/>
</dbReference>
<evidence type="ECO:0000256" key="2">
    <source>
        <dbReference type="SAM" id="MobiDB-lite"/>
    </source>
</evidence>
<dbReference type="InterPro" id="IPR000999">
    <property type="entry name" value="RNase_III_dom"/>
</dbReference>
<dbReference type="InterPro" id="IPR036389">
    <property type="entry name" value="RNase_III_sf"/>
</dbReference>
<evidence type="ECO:0000313" key="4">
    <source>
        <dbReference type="EMBL" id="CAK3828125.1"/>
    </source>
</evidence>
<dbReference type="GO" id="GO:0006364">
    <property type="term" value="P:rRNA processing"/>
    <property type="evidence" value="ECO:0007669"/>
    <property type="project" value="TreeGrafter"/>
</dbReference>
<dbReference type="PROSITE" id="PS50142">
    <property type="entry name" value="RNASE_3_2"/>
    <property type="match status" value="1"/>
</dbReference>
<dbReference type="GO" id="GO:0005654">
    <property type="term" value="C:nucleoplasm"/>
    <property type="evidence" value="ECO:0007669"/>
    <property type="project" value="TreeGrafter"/>
</dbReference>
<dbReference type="SUPFAM" id="SSF69065">
    <property type="entry name" value="RNase III domain-like"/>
    <property type="match status" value="1"/>
</dbReference>
<accession>A0AAI9E7G1</accession>
<keyword evidence="5" id="KW-1185">Reference proteome</keyword>
<keyword evidence="1" id="KW-0694">RNA-binding</keyword>
<feature type="compositionally biased region" description="Basic and acidic residues" evidence="2">
    <location>
        <begin position="34"/>
        <end position="46"/>
    </location>
</feature>
<feature type="compositionally biased region" description="Basic and acidic residues" evidence="2">
    <location>
        <begin position="382"/>
        <end position="404"/>
    </location>
</feature>
<evidence type="ECO:0000313" key="5">
    <source>
        <dbReference type="Proteomes" id="UP001296104"/>
    </source>
</evidence>
<evidence type="ECO:0000259" key="3">
    <source>
        <dbReference type="PROSITE" id="PS50142"/>
    </source>
</evidence>
<dbReference type="PROSITE" id="PS00517">
    <property type="entry name" value="RNASE_3_1"/>
    <property type="match status" value="1"/>
</dbReference>
<dbReference type="GO" id="GO:0003723">
    <property type="term" value="F:RNA binding"/>
    <property type="evidence" value="ECO:0007669"/>
    <property type="project" value="UniProtKB-KW"/>
</dbReference>